<keyword evidence="9 11" id="KW-0496">Mitochondrion</keyword>
<dbReference type="InterPro" id="IPR016159">
    <property type="entry name" value="Cullin_repeat-like_dom_sf"/>
</dbReference>
<dbReference type="Pfam" id="PF04418">
    <property type="entry name" value="DUF543"/>
    <property type="match status" value="1"/>
</dbReference>
<dbReference type="Proteomes" id="UP001175271">
    <property type="component" value="Unassembled WGS sequence"/>
</dbReference>
<dbReference type="GO" id="GO:0006511">
    <property type="term" value="P:ubiquitin-dependent protein catabolic process"/>
    <property type="evidence" value="ECO:0007669"/>
    <property type="project" value="InterPro"/>
</dbReference>
<gene>
    <name evidence="13" type="ORF">QR680_012100</name>
</gene>
<keyword evidence="10" id="KW-0472">Membrane</keyword>
<comment type="caution">
    <text evidence="13">The sequence shown here is derived from an EMBL/GenBank/DDBJ whole genome shotgun (WGS) entry which is preliminary data.</text>
</comment>
<keyword evidence="7 11" id="KW-0999">Mitochondrion inner membrane</keyword>
<evidence type="ECO:0000313" key="14">
    <source>
        <dbReference type="Proteomes" id="UP001175271"/>
    </source>
</evidence>
<dbReference type="PANTHER" id="PTHR21304">
    <property type="entry name" value="MICOS COMPLEX SUBUNIT MIC10"/>
    <property type="match status" value="1"/>
</dbReference>
<feature type="domain" description="Cullin N-terminal" evidence="12">
    <location>
        <begin position="27"/>
        <end position="173"/>
    </location>
</feature>
<evidence type="ECO:0000256" key="4">
    <source>
        <dbReference type="ARBA" id="ARBA00006792"/>
    </source>
</evidence>
<evidence type="ECO:0000259" key="12">
    <source>
        <dbReference type="Pfam" id="PF00888"/>
    </source>
</evidence>
<dbReference type="SUPFAM" id="SSF74788">
    <property type="entry name" value="Cullin repeat-like"/>
    <property type="match status" value="1"/>
</dbReference>
<keyword evidence="5" id="KW-0812">Transmembrane</keyword>
<evidence type="ECO:0000256" key="8">
    <source>
        <dbReference type="ARBA" id="ARBA00022989"/>
    </source>
</evidence>
<evidence type="ECO:0000256" key="1">
    <source>
        <dbReference type="ARBA" id="ARBA00002689"/>
    </source>
</evidence>
<comment type="function">
    <text evidence="1 11">Component of the MICOS complex, a large protein complex of the mitochondrial inner membrane that plays crucial roles in the maintenance of crista junctions, inner membrane architecture, and formation of contact sites to the outer membrane.</text>
</comment>
<keyword evidence="6" id="KW-0833">Ubl conjugation pathway</keyword>
<evidence type="ECO:0000256" key="9">
    <source>
        <dbReference type="ARBA" id="ARBA00023128"/>
    </source>
</evidence>
<dbReference type="GO" id="GO:0061617">
    <property type="term" value="C:MICOS complex"/>
    <property type="evidence" value="ECO:0007669"/>
    <property type="project" value="UniProtKB-UniRule"/>
</dbReference>
<evidence type="ECO:0000256" key="3">
    <source>
        <dbReference type="ARBA" id="ARBA00006019"/>
    </source>
</evidence>
<comment type="similarity">
    <text evidence="3">Belongs to the cullin family.</text>
</comment>
<dbReference type="AlphaFoldDB" id="A0AA39I385"/>
<organism evidence="13 14">
    <name type="scientific">Steinernema hermaphroditum</name>
    <dbReference type="NCBI Taxonomy" id="289476"/>
    <lineage>
        <taxon>Eukaryota</taxon>
        <taxon>Metazoa</taxon>
        <taxon>Ecdysozoa</taxon>
        <taxon>Nematoda</taxon>
        <taxon>Chromadorea</taxon>
        <taxon>Rhabditida</taxon>
        <taxon>Tylenchina</taxon>
        <taxon>Panagrolaimomorpha</taxon>
        <taxon>Strongyloidoidea</taxon>
        <taxon>Steinernematidae</taxon>
        <taxon>Steinernema</taxon>
    </lineage>
</organism>
<evidence type="ECO:0000256" key="2">
    <source>
        <dbReference type="ARBA" id="ARBA00004434"/>
    </source>
</evidence>
<dbReference type="EMBL" id="JAUCMV010000002">
    <property type="protein sequence ID" value="KAK0415753.1"/>
    <property type="molecule type" value="Genomic_DNA"/>
</dbReference>
<keyword evidence="8" id="KW-1133">Transmembrane helix</keyword>
<accession>A0AA39I385</accession>
<proteinExistence type="inferred from homology"/>
<keyword evidence="14" id="KW-1185">Reference proteome</keyword>
<evidence type="ECO:0000256" key="10">
    <source>
        <dbReference type="ARBA" id="ARBA00023136"/>
    </source>
</evidence>
<reference evidence="13" key="1">
    <citation type="submission" date="2023-06" db="EMBL/GenBank/DDBJ databases">
        <title>Genomic analysis of the entomopathogenic nematode Steinernema hermaphroditum.</title>
        <authorList>
            <person name="Schwarz E.M."/>
            <person name="Heppert J.K."/>
            <person name="Baniya A."/>
            <person name="Schwartz H.T."/>
            <person name="Tan C.-H."/>
            <person name="Antoshechkin I."/>
            <person name="Sternberg P.W."/>
            <person name="Goodrich-Blair H."/>
            <person name="Dillman A.R."/>
        </authorList>
    </citation>
    <scope>NUCLEOTIDE SEQUENCE</scope>
    <source>
        <strain evidence="13">PS9179</strain>
        <tissue evidence="13">Whole animal</tissue>
    </source>
</reference>
<comment type="subcellular location">
    <subcellularLocation>
        <location evidence="2 11">Mitochondrion inner membrane</location>
        <topology evidence="2 11">Single-pass membrane protein</topology>
    </subcellularLocation>
</comment>
<dbReference type="InterPro" id="IPR007512">
    <property type="entry name" value="Mic10"/>
</dbReference>
<dbReference type="Pfam" id="PF00888">
    <property type="entry name" value="Cullin"/>
    <property type="match status" value="1"/>
</dbReference>
<protein>
    <recommendedName>
        <fullName evidence="11">MICOS complex subunit MIC10</fullName>
    </recommendedName>
</protein>
<evidence type="ECO:0000256" key="7">
    <source>
        <dbReference type="ARBA" id="ARBA00022792"/>
    </source>
</evidence>
<evidence type="ECO:0000256" key="11">
    <source>
        <dbReference type="RuleBase" id="RU363011"/>
    </source>
</evidence>
<name>A0AA39I385_9BILA</name>
<dbReference type="PANTHER" id="PTHR21304:SF0">
    <property type="entry name" value="MICOS COMPLEX SUBUNIT MIC10"/>
    <property type="match status" value="1"/>
</dbReference>
<dbReference type="GO" id="GO:0031625">
    <property type="term" value="F:ubiquitin protein ligase binding"/>
    <property type="evidence" value="ECO:0007669"/>
    <property type="project" value="InterPro"/>
</dbReference>
<sequence length="332" mass="36592">MDSSAKPTVEEASASIGPTLEKAHLLERVSIAEFMMLYTTVSDYCKRDLLNFPNNGGAVVYKVFAQYVREFDSQQAAKINSLPTDEMRLVDGRRNAWENYRKSASFLNQAFRVMNQHWVPRCNDAMKEKAKQGQESPEQKKTYLDAYTMCMTAWKEEMFEKTKNLISNSARVSMKAEVEQAITEHLNALQVFLNKVGLKSTCNKISGAQELAVVGAMLCAPSGRVDVAFVGSKMGDRSENELGQKFDRCFADSLLKISGGLAIGIIASVALFKGRTSPIWLGTGVGIGMGWSNCRHDLQNPFLLHGKKVPVSADTGAKPAYNIVVEQAAPSK</sequence>
<dbReference type="Gene3D" id="1.20.1310.10">
    <property type="entry name" value="Cullin Repeats"/>
    <property type="match status" value="1"/>
</dbReference>
<evidence type="ECO:0000256" key="5">
    <source>
        <dbReference type="ARBA" id="ARBA00022692"/>
    </source>
</evidence>
<dbReference type="InterPro" id="IPR001373">
    <property type="entry name" value="Cullin_N"/>
</dbReference>
<comment type="subunit">
    <text evidence="11">Component of the mitochondrial contact site and cristae organizing system (MICOS) complex.</text>
</comment>
<evidence type="ECO:0000313" key="13">
    <source>
        <dbReference type="EMBL" id="KAK0415753.1"/>
    </source>
</evidence>
<comment type="similarity">
    <text evidence="4 11">Belongs to the MICOS complex subunit Mic10 family.</text>
</comment>
<evidence type="ECO:0000256" key="6">
    <source>
        <dbReference type="ARBA" id="ARBA00022786"/>
    </source>
</evidence>